<evidence type="ECO:0000256" key="2">
    <source>
        <dbReference type="ARBA" id="ARBA00022729"/>
    </source>
</evidence>
<dbReference type="OMA" id="INCCTAF"/>
<gene>
    <name evidence="7" type="ORF">ZOSMA_36G00160</name>
</gene>
<feature type="signal peptide" evidence="5">
    <location>
        <begin position="1"/>
        <end position="23"/>
    </location>
</feature>
<proteinExistence type="inferred from homology"/>
<comment type="caution">
    <text evidence="7">The sequence shown here is derived from an EMBL/GenBank/DDBJ whole genome shotgun (WGS) entry which is preliminary data.</text>
</comment>
<evidence type="ECO:0000256" key="3">
    <source>
        <dbReference type="ARBA" id="ARBA00023157"/>
    </source>
</evidence>
<evidence type="ECO:0000313" key="8">
    <source>
        <dbReference type="Proteomes" id="UP000036987"/>
    </source>
</evidence>
<dbReference type="Gene3D" id="1.10.110.10">
    <property type="entry name" value="Plant lipid-transfer and hydrophobic proteins"/>
    <property type="match status" value="1"/>
</dbReference>
<keyword evidence="2 5" id="KW-0732">Signal</keyword>
<feature type="chain" id="PRO_5005527428" description="Bifunctional inhibitor/plant lipid transfer protein/seed storage helical domain-containing protein" evidence="5">
    <location>
        <begin position="24"/>
        <end position="107"/>
    </location>
</feature>
<reference evidence="8" key="1">
    <citation type="journal article" date="2016" name="Nature">
        <title>The genome of the seagrass Zostera marina reveals angiosperm adaptation to the sea.</title>
        <authorList>
            <person name="Olsen J.L."/>
            <person name="Rouze P."/>
            <person name="Verhelst B."/>
            <person name="Lin Y.-C."/>
            <person name="Bayer T."/>
            <person name="Collen J."/>
            <person name="Dattolo E."/>
            <person name="De Paoli E."/>
            <person name="Dittami S."/>
            <person name="Maumus F."/>
            <person name="Michel G."/>
            <person name="Kersting A."/>
            <person name="Lauritano C."/>
            <person name="Lohaus R."/>
            <person name="Toepel M."/>
            <person name="Tonon T."/>
            <person name="Vanneste K."/>
            <person name="Amirebrahimi M."/>
            <person name="Brakel J."/>
            <person name="Bostroem C."/>
            <person name="Chovatia M."/>
            <person name="Grimwood J."/>
            <person name="Jenkins J.W."/>
            <person name="Jueterbock A."/>
            <person name="Mraz A."/>
            <person name="Stam W.T."/>
            <person name="Tice H."/>
            <person name="Bornberg-Bauer E."/>
            <person name="Green P.J."/>
            <person name="Pearson G.A."/>
            <person name="Procaccini G."/>
            <person name="Duarte C.M."/>
            <person name="Schmutz J."/>
            <person name="Reusch T.B.H."/>
            <person name="Van de Peer Y."/>
        </authorList>
    </citation>
    <scope>NUCLEOTIDE SEQUENCE [LARGE SCALE GENOMIC DNA]</scope>
    <source>
        <strain evidence="8">cv. Finnish</strain>
    </source>
</reference>
<dbReference type="InterPro" id="IPR016140">
    <property type="entry name" value="Bifunc_inhib/LTP/seed_store"/>
</dbReference>
<evidence type="ECO:0000259" key="6">
    <source>
        <dbReference type="SMART" id="SM00499"/>
    </source>
</evidence>
<dbReference type="SUPFAM" id="SSF47699">
    <property type="entry name" value="Bifunctional inhibitor/lipid-transfer protein/seed storage 2S albumin"/>
    <property type="match status" value="1"/>
</dbReference>
<dbReference type="Pfam" id="PF14368">
    <property type="entry name" value="LTP_2"/>
    <property type="match status" value="1"/>
</dbReference>
<evidence type="ECO:0000256" key="5">
    <source>
        <dbReference type="SAM" id="SignalP"/>
    </source>
</evidence>
<dbReference type="Proteomes" id="UP000036987">
    <property type="component" value="Unassembled WGS sequence"/>
</dbReference>
<dbReference type="SMART" id="SM00499">
    <property type="entry name" value="AAI"/>
    <property type="match status" value="1"/>
</dbReference>
<keyword evidence="3" id="KW-1015">Disulfide bond</keyword>
<keyword evidence="4" id="KW-0325">Glycoprotein</keyword>
<dbReference type="AlphaFoldDB" id="A0A0K9P5X3"/>
<name>A0A0K9P5X3_ZOSMR</name>
<feature type="domain" description="Bifunctional inhibitor/plant lipid transfer protein/seed storage helical" evidence="6">
    <location>
        <begin position="28"/>
        <end position="105"/>
    </location>
</feature>
<dbReference type="OrthoDB" id="911994at2759"/>
<dbReference type="InterPro" id="IPR043325">
    <property type="entry name" value="LTSS"/>
</dbReference>
<dbReference type="PANTHER" id="PTHR33044">
    <property type="entry name" value="BIFUNCTIONAL INHIBITOR/LIPID-TRANSFER PROTEIN/SEED STORAGE 2S ALBUMIN SUPERFAMILY PROTEIN-RELATED"/>
    <property type="match status" value="1"/>
</dbReference>
<comment type="similarity">
    <text evidence="1">Belongs to the plant LTP family.</text>
</comment>
<dbReference type="PRINTS" id="PR00382">
    <property type="entry name" value="LIPIDTRNSFER"/>
</dbReference>
<evidence type="ECO:0000313" key="7">
    <source>
        <dbReference type="EMBL" id="KMZ64414.1"/>
    </source>
</evidence>
<evidence type="ECO:0000256" key="4">
    <source>
        <dbReference type="ARBA" id="ARBA00023180"/>
    </source>
</evidence>
<dbReference type="CDD" id="cd00010">
    <property type="entry name" value="AAI_LTSS"/>
    <property type="match status" value="1"/>
</dbReference>
<keyword evidence="8" id="KW-1185">Reference proteome</keyword>
<sequence length="107" mass="10944">MGLGLRLALTAAMAAMLMVYASADLPDCNSVIIPLAPCLPFVTGAAPTPSINCCTAFASVVSSNPRCLCTVLDGDGSKYGVSINRKIALTLPASCNVVTPPPEECNN</sequence>
<dbReference type="InterPro" id="IPR000528">
    <property type="entry name" value="Plant_nsLTP"/>
</dbReference>
<organism evidence="7 8">
    <name type="scientific">Zostera marina</name>
    <name type="common">Eelgrass</name>
    <dbReference type="NCBI Taxonomy" id="29655"/>
    <lineage>
        <taxon>Eukaryota</taxon>
        <taxon>Viridiplantae</taxon>
        <taxon>Streptophyta</taxon>
        <taxon>Embryophyta</taxon>
        <taxon>Tracheophyta</taxon>
        <taxon>Spermatophyta</taxon>
        <taxon>Magnoliopsida</taxon>
        <taxon>Liliopsida</taxon>
        <taxon>Zosteraceae</taxon>
        <taxon>Zostera</taxon>
    </lineage>
</organism>
<protein>
    <recommendedName>
        <fullName evidence="6">Bifunctional inhibitor/plant lipid transfer protein/seed storage helical domain-containing protein</fullName>
    </recommendedName>
</protein>
<dbReference type="GO" id="GO:0006869">
    <property type="term" value="P:lipid transport"/>
    <property type="evidence" value="ECO:0007669"/>
    <property type="project" value="InterPro"/>
</dbReference>
<dbReference type="STRING" id="29655.A0A0K9P5X3"/>
<evidence type="ECO:0000256" key="1">
    <source>
        <dbReference type="ARBA" id="ARBA00009748"/>
    </source>
</evidence>
<dbReference type="InterPro" id="IPR036312">
    <property type="entry name" value="Bifun_inhib/LTP/seed_sf"/>
</dbReference>
<accession>A0A0K9P5X3</accession>
<dbReference type="GO" id="GO:0008289">
    <property type="term" value="F:lipid binding"/>
    <property type="evidence" value="ECO:0007669"/>
    <property type="project" value="InterPro"/>
</dbReference>
<dbReference type="EMBL" id="LFYR01001151">
    <property type="protein sequence ID" value="KMZ64414.1"/>
    <property type="molecule type" value="Genomic_DNA"/>
</dbReference>